<evidence type="ECO:0000313" key="6">
    <source>
        <dbReference type="Proteomes" id="UP001596161"/>
    </source>
</evidence>
<dbReference type="Gene3D" id="2.60.120.10">
    <property type="entry name" value="Jelly Rolls"/>
    <property type="match status" value="1"/>
</dbReference>
<organism evidence="5 6">
    <name type="scientific">Adhaeribacter terreus</name>
    <dbReference type="NCBI Taxonomy" id="529703"/>
    <lineage>
        <taxon>Bacteria</taxon>
        <taxon>Pseudomonadati</taxon>
        <taxon>Bacteroidota</taxon>
        <taxon>Cytophagia</taxon>
        <taxon>Cytophagales</taxon>
        <taxon>Hymenobacteraceae</taxon>
        <taxon>Adhaeribacter</taxon>
    </lineage>
</organism>
<dbReference type="InterPro" id="IPR003313">
    <property type="entry name" value="AraC-bd"/>
</dbReference>
<dbReference type="SMART" id="SM00342">
    <property type="entry name" value="HTH_ARAC"/>
    <property type="match status" value="1"/>
</dbReference>
<proteinExistence type="predicted"/>
<dbReference type="InterPro" id="IPR014710">
    <property type="entry name" value="RmlC-like_jellyroll"/>
</dbReference>
<dbReference type="RefSeq" id="WP_378015952.1">
    <property type="nucleotide sequence ID" value="NZ_JBHSKT010000002.1"/>
</dbReference>
<dbReference type="Pfam" id="PF02311">
    <property type="entry name" value="AraC_binding"/>
    <property type="match status" value="1"/>
</dbReference>
<comment type="caution">
    <text evidence="5">The sequence shown here is derived from an EMBL/GenBank/DDBJ whole genome shotgun (WGS) entry which is preliminary data.</text>
</comment>
<keyword evidence="1" id="KW-0805">Transcription regulation</keyword>
<dbReference type="Pfam" id="PF12833">
    <property type="entry name" value="HTH_18"/>
    <property type="match status" value="1"/>
</dbReference>
<evidence type="ECO:0000259" key="4">
    <source>
        <dbReference type="PROSITE" id="PS01124"/>
    </source>
</evidence>
<keyword evidence="3" id="KW-0804">Transcription</keyword>
<dbReference type="InterPro" id="IPR037923">
    <property type="entry name" value="HTH-like"/>
</dbReference>
<dbReference type="SUPFAM" id="SSF46689">
    <property type="entry name" value="Homeodomain-like"/>
    <property type="match status" value="1"/>
</dbReference>
<name>A0ABW0E975_9BACT</name>
<keyword evidence="2" id="KW-0238">DNA-binding</keyword>
<dbReference type="PRINTS" id="PR00032">
    <property type="entry name" value="HTHARAC"/>
</dbReference>
<dbReference type="SUPFAM" id="SSF51215">
    <property type="entry name" value="Regulatory protein AraC"/>
    <property type="match status" value="1"/>
</dbReference>
<evidence type="ECO:0000256" key="3">
    <source>
        <dbReference type="ARBA" id="ARBA00023163"/>
    </source>
</evidence>
<accession>A0ABW0E975</accession>
<gene>
    <name evidence="5" type="ORF">ACFPIB_03045</name>
</gene>
<dbReference type="PANTHER" id="PTHR43280:SF32">
    <property type="entry name" value="TRANSCRIPTIONAL REGULATORY PROTEIN"/>
    <property type="match status" value="1"/>
</dbReference>
<dbReference type="InterPro" id="IPR020449">
    <property type="entry name" value="Tscrpt_reg_AraC-type_HTH"/>
</dbReference>
<evidence type="ECO:0000256" key="1">
    <source>
        <dbReference type="ARBA" id="ARBA00023015"/>
    </source>
</evidence>
<dbReference type="PROSITE" id="PS01124">
    <property type="entry name" value="HTH_ARAC_FAMILY_2"/>
    <property type="match status" value="1"/>
</dbReference>
<reference evidence="6" key="1">
    <citation type="journal article" date="2019" name="Int. J. Syst. Evol. Microbiol.">
        <title>The Global Catalogue of Microorganisms (GCM) 10K type strain sequencing project: providing services to taxonomists for standard genome sequencing and annotation.</title>
        <authorList>
            <consortium name="The Broad Institute Genomics Platform"/>
            <consortium name="The Broad Institute Genome Sequencing Center for Infectious Disease"/>
            <person name="Wu L."/>
            <person name="Ma J."/>
        </authorList>
    </citation>
    <scope>NUCLEOTIDE SEQUENCE [LARGE SCALE GENOMIC DNA]</scope>
    <source>
        <strain evidence="6">KACC 12602</strain>
    </source>
</reference>
<feature type="domain" description="HTH araC/xylS-type" evidence="4">
    <location>
        <begin position="192"/>
        <end position="290"/>
    </location>
</feature>
<dbReference type="Gene3D" id="1.10.10.60">
    <property type="entry name" value="Homeodomain-like"/>
    <property type="match status" value="1"/>
</dbReference>
<dbReference type="Proteomes" id="UP001596161">
    <property type="component" value="Unassembled WGS sequence"/>
</dbReference>
<evidence type="ECO:0000313" key="5">
    <source>
        <dbReference type="EMBL" id="MFC5269571.1"/>
    </source>
</evidence>
<evidence type="ECO:0000256" key="2">
    <source>
        <dbReference type="ARBA" id="ARBA00023125"/>
    </source>
</evidence>
<dbReference type="PANTHER" id="PTHR43280">
    <property type="entry name" value="ARAC-FAMILY TRANSCRIPTIONAL REGULATOR"/>
    <property type="match status" value="1"/>
</dbReference>
<protein>
    <submittedName>
        <fullName evidence="5">Helix-turn-helix domain-containing protein</fullName>
    </submittedName>
</protein>
<dbReference type="InterPro" id="IPR018060">
    <property type="entry name" value="HTH_AraC"/>
</dbReference>
<sequence>MPKQPLPIYQIQDFNAQAQKERYFYVNSFANHLQEHLFTREPHKHDFYIVILITKGSGTHTIDFKKYEVRPNTIFFMKPGQVHSWEISEDADGMVVFFTSEFYLKEFPYRKLYDFPFFNALLYQPKLTVSEAGKMLILQVYEALQKEYAVPVFMRNEMLRSYLNIMFINLARMYHAQGFKGEMAGKELVLLQHLEDLIEQHFKEHAPVTFYAGHLNVTTKHLNEVCKRSVGKTTNELLQERLLLEAQRLLVHSELTSSQIATELGYFDTTYFFRFFKKHVGQTPEQFRSAGK</sequence>
<keyword evidence="6" id="KW-1185">Reference proteome</keyword>
<dbReference type="EMBL" id="JBHSKT010000002">
    <property type="protein sequence ID" value="MFC5269571.1"/>
    <property type="molecule type" value="Genomic_DNA"/>
</dbReference>
<dbReference type="InterPro" id="IPR009057">
    <property type="entry name" value="Homeodomain-like_sf"/>
</dbReference>